<keyword evidence="2" id="KW-1185">Reference proteome</keyword>
<dbReference type="EMBL" id="QJNU01001156">
    <property type="protein sequence ID" value="RYO78874.1"/>
    <property type="molecule type" value="Genomic_DNA"/>
</dbReference>
<comment type="caution">
    <text evidence="1">The sequence shown here is derived from an EMBL/GenBank/DDBJ whole genome shotgun (WGS) entry which is preliminary data.</text>
</comment>
<evidence type="ECO:0000313" key="2">
    <source>
        <dbReference type="Proteomes" id="UP000293360"/>
    </source>
</evidence>
<dbReference type="SUPFAM" id="SSF56112">
    <property type="entry name" value="Protein kinase-like (PK-like)"/>
    <property type="match status" value="1"/>
</dbReference>
<dbReference type="InterPro" id="IPR004119">
    <property type="entry name" value="EcKL"/>
</dbReference>
<dbReference type="Pfam" id="PF02958">
    <property type="entry name" value="EcKL"/>
    <property type="match status" value="1"/>
</dbReference>
<dbReference type="OrthoDB" id="191037at2759"/>
<accession>A0A4Q4STE1</accession>
<reference evidence="1 2" key="1">
    <citation type="submission" date="2018-06" db="EMBL/GenBank/DDBJ databases">
        <title>Complete Genomes of Monosporascus.</title>
        <authorList>
            <person name="Robinson A.J."/>
            <person name="Natvig D.O."/>
        </authorList>
    </citation>
    <scope>NUCLEOTIDE SEQUENCE [LARGE SCALE GENOMIC DNA]</scope>
    <source>
        <strain evidence="1 2">CBS 110550</strain>
    </source>
</reference>
<evidence type="ECO:0000313" key="1">
    <source>
        <dbReference type="EMBL" id="RYO78874.1"/>
    </source>
</evidence>
<gene>
    <name evidence="1" type="ORF">DL764_010077</name>
</gene>
<dbReference type="Proteomes" id="UP000293360">
    <property type="component" value="Unassembled WGS sequence"/>
</dbReference>
<proteinExistence type="predicted"/>
<dbReference type="InterPro" id="IPR011009">
    <property type="entry name" value="Kinase-like_dom_sf"/>
</dbReference>
<sequence>MLTTLVRLAGAGAGIVLAHPGRGDRILALQHARAQSQGVEPMNAIHMTASKLFFTIRYEDGIAKAESRPTHICIKGEFNPDQLAAYPFLARIYQRGSAFFSKSAPKLRMNLPKVWWADHGVVVMDDLAYKECKFAVPLQTWPGERVLLIIEQLASLHAGTRGMSRRTILGAHRTMGSSHWASQKRADTAVEKYYKSGNLKRPPNFVDFRIMYISSAFRDLAYFVDSALSVEDRRGHENDIIDHYFKSLAEFGRPIMERDDEAEYAHSFMSSFSWVGAPYSMQTKE</sequence>
<name>A0A4Q4STE1_9PEZI</name>
<organism evidence="1 2">
    <name type="scientific">Monosporascus ibericus</name>
    <dbReference type="NCBI Taxonomy" id="155417"/>
    <lineage>
        <taxon>Eukaryota</taxon>
        <taxon>Fungi</taxon>
        <taxon>Dikarya</taxon>
        <taxon>Ascomycota</taxon>
        <taxon>Pezizomycotina</taxon>
        <taxon>Sordariomycetes</taxon>
        <taxon>Xylariomycetidae</taxon>
        <taxon>Xylariales</taxon>
        <taxon>Xylariales incertae sedis</taxon>
        <taxon>Monosporascus</taxon>
    </lineage>
</organism>
<protein>
    <submittedName>
        <fullName evidence="1">Uncharacterized protein</fullName>
    </submittedName>
</protein>
<dbReference type="AlphaFoldDB" id="A0A4Q4STE1"/>